<name>A0ABQ9WDJ6_SAGOE</name>
<protein>
    <submittedName>
        <fullName evidence="2">Uncharacterized protein</fullName>
    </submittedName>
</protein>
<feature type="region of interest" description="Disordered" evidence="1">
    <location>
        <begin position="16"/>
        <end position="58"/>
    </location>
</feature>
<accession>A0ABQ9WDJ6</accession>
<dbReference type="InterPro" id="IPR011059">
    <property type="entry name" value="Metal-dep_hydrolase_composite"/>
</dbReference>
<evidence type="ECO:0000313" key="3">
    <source>
        <dbReference type="Proteomes" id="UP001266305"/>
    </source>
</evidence>
<feature type="compositionally biased region" description="Low complexity" evidence="1">
    <location>
        <begin position="47"/>
        <end position="58"/>
    </location>
</feature>
<dbReference type="Proteomes" id="UP001266305">
    <property type="component" value="Unassembled WGS sequence"/>
</dbReference>
<dbReference type="Gene3D" id="2.30.40.10">
    <property type="entry name" value="Urease, subunit C, domain 1"/>
    <property type="match status" value="1"/>
</dbReference>
<organism evidence="2 3">
    <name type="scientific">Saguinus oedipus</name>
    <name type="common">Cotton-top tamarin</name>
    <name type="synonym">Oedipomidas oedipus</name>
    <dbReference type="NCBI Taxonomy" id="9490"/>
    <lineage>
        <taxon>Eukaryota</taxon>
        <taxon>Metazoa</taxon>
        <taxon>Chordata</taxon>
        <taxon>Craniata</taxon>
        <taxon>Vertebrata</taxon>
        <taxon>Euteleostomi</taxon>
        <taxon>Mammalia</taxon>
        <taxon>Eutheria</taxon>
        <taxon>Euarchontoglires</taxon>
        <taxon>Primates</taxon>
        <taxon>Haplorrhini</taxon>
        <taxon>Platyrrhini</taxon>
        <taxon>Cebidae</taxon>
        <taxon>Callitrichinae</taxon>
        <taxon>Saguinus</taxon>
    </lineage>
</organism>
<feature type="region of interest" description="Disordered" evidence="1">
    <location>
        <begin position="97"/>
        <end position="131"/>
    </location>
</feature>
<proteinExistence type="predicted"/>
<keyword evidence="3" id="KW-1185">Reference proteome</keyword>
<comment type="caution">
    <text evidence="2">The sequence shown here is derived from an EMBL/GenBank/DDBJ whole genome shotgun (WGS) entry which is preliminary data.</text>
</comment>
<gene>
    <name evidence="2" type="ORF">P7K49_000906</name>
</gene>
<evidence type="ECO:0000313" key="2">
    <source>
        <dbReference type="EMBL" id="KAK2119520.1"/>
    </source>
</evidence>
<dbReference type="EMBL" id="JASSZA010000001">
    <property type="protein sequence ID" value="KAK2119520.1"/>
    <property type="molecule type" value="Genomic_DNA"/>
</dbReference>
<sequence length="131" mass="13525">MWVLQEKNPIGIEEVGNQPLGAACRDEAGAGPPAAAERPAAPPPRAPSSASRPALRSAADMCAARMPPLAHIFRGTFVHSTWACPMEVLRDHLLGVSDSGKVSGRGVGRTPTGGRTGRGSLGARGAPRLRS</sequence>
<dbReference type="SUPFAM" id="SSF51338">
    <property type="entry name" value="Composite domain of metallo-dependent hydrolases"/>
    <property type="match status" value="1"/>
</dbReference>
<evidence type="ECO:0000256" key="1">
    <source>
        <dbReference type="SAM" id="MobiDB-lite"/>
    </source>
</evidence>
<feature type="compositionally biased region" description="Low complexity" evidence="1">
    <location>
        <begin position="29"/>
        <end position="39"/>
    </location>
</feature>
<reference evidence="2 3" key="1">
    <citation type="submission" date="2023-05" db="EMBL/GenBank/DDBJ databases">
        <title>B98-5 Cell Line De Novo Hybrid Assembly: An Optical Mapping Approach.</title>
        <authorList>
            <person name="Kananen K."/>
            <person name="Auerbach J.A."/>
            <person name="Kautto E."/>
            <person name="Blachly J.S."/>
        </authorList>
    </citation>
    <scope>NUCLEOTIDE SEQUENCE [LARGE SCALE GENOMIC DNA]</scope>
    <source>
        <strain evidence="2">B95-8</strain>
        <tissue evidence="2">Cell line</tissue>
    </source>
</reference>